<keyword evidence="2" id="KW-1185">Reference proteome</keyword>
<dbReference type="AlphaFoldDB" id="A0A3M7RZJ4"/>
<proteinExistence type="predicted"/>
<sequence length="94" mass="11494">MKFYLERKFNLFHFIQKLGGCEVHFNSIVSIQENLNNFFTIRNNLVLKKVIQIFLNWNDRIEMNFTTPYLKDKANQYIFTFLQIEVHDQIYKII</sequence>
<reference evidence="1 2" key="1">
    <citation type="journal article" date="2018" name="Sci. Rep.">
        <title>Genomic signatures of local adaptation to the degree of environmental predictability in rotifers.</title>
        <authorList>
            <person name="Franch-Gras L."/>
            <person name="Hahn C."/>
            <person name="Garcia-Roger E.M."/>
            <person name="Carmona M.J."/>
            <person name="Serra M."/>
            <person name="Gomez A."/>
        </authorList>
    </citation>
    <scope>NUCLEOTIDE SEQUENCE [LARGE SCALE GENOMIC DNA]</scope>
    <source>
        <strain evidence="1">HYR1</strain>
    </source>
</reference>
<evidence type="ECO:0000313" key="1">
    <source>
        <dbReference type="EMBL" id="RNA28981.1"/>
    </source>
</evidence>
<evidence type="ECO:0000313" key="2">
    <source>
        <dbReference type="Proteomes" id="UP000276133"/>
    </source>
</evidence>
<dbReference type="EMBL" id="REGN01002302">
    <property type="protein sequence ID" value="RNA28981.1"/>
    <property type="molecule type" value="Genomic_DNA"/>
</dbReference>
<comment type="caution">
    <text evidence="1">The sequence shown here is derived from an EMBL/GenBank/DDBJ whole genome shotgun (WGS) entry which is preliminary data.</text>
</comment>
<accession>A0A3M7RZJ4</accession>
<gene>
    <name evidence="1" type="ORF">BpHYR1_011977</name>
</gene>
<name>A0A3M7RZJ4_BRAPC</name>
<protein>
    <submittedName>
        <fullName evidence="1">Uncharacterized protein</fullName>
    </submittedName>
</protein>
<dbReference type="Proteomes" id="UP000276133">
    <property type="component" value="Unassembled WGS sequence"/>
</dbReference>
<organism evidence="1 2">
    <name type="scientific">Brachionus plicatilis</name>
    <name type="common">Marine rotifer</name>
    <name type="synonym">Brachionus muelleri</name>
    <dbReference type="NCBI Taxonomy" id="10195"/>
    <lineage>
        <taxon>Eukaryota</taxon>
        <taxon>Metazoa</taxon>
        <taxon>Spiralia</taxon>
        <taxon>Gnathifera</taxon>
        <taxon>Rotifera</taxon>
        <taxon>Eurotatoria</taxon>
        <taxon>Monogononta</taxon>
        <taxon>Pseudotrocha</taxon>
        <taxon>Ploima</taxon>
        <taxon>Brachionidae</taxon>
        <taxon>Brachionus</taxon>
    </lineage>
</organism>